<dbReference type="EMBL" id="JANPWB010000009">
    <property type="protein sequence ID" value="KAJ1157617.1"/>
    <property type="molecule type" value="Genomic_DNA"/>
</dbReference>
<feature type="region of interest" description="Disordered" evidence="1">
    <location>
        <begin position="96"/>
        <end position="119"/>
    </location>
</feature>
<gene>
    <name evidence="2" type="ORF">NDU88_010322</name>
</gene>
<evidence type="ECO:0000256" key="1">
    <source>
        <dbReference type="SAM" id="MobiDB-lite"/>
    </source>
</evidence>
<evidence type="ECO:0000313" key="3">
    <source>
        <dbReference type="Proteomes" id="UP001066276"/>
    </source>
</evidence>
<accession>A0AAV7RYZ3</accession>
<evidence type="ECO:0000313" key="2">
    <source>
        <dbReference type="EMBL" id="KAJ1157617.1"/>
    </source>
</evidence>
<comment type="caution">
    <text evidence="2">The sequence shown here is derived from an EMBL/GenBank/DDBJ whole genome shotgun (WGS) entry which is preliminary data.</text>
</comment>
<organism evidence="2 3">
    <name type="scientific">Pleurodeles waltl</name>
    <name type="common">Iberian ribbed newt</name>
    <dbReference type="NCBI Taxonomy" id="8319"/>
    <lineage>
        <taxon>Eukaryota</taxon>
        <taxon>Metazoa</taxon>
        <taxon>Chordata</taxon>
        <taxon>Craniata</taxon>
        <taxon>Vertebrata</taxon>
        <taxon>Euteleostomi</taxon>
        <taxon>Amphibia</taxon>
        <taxon>Batrachia</taxon>
        <taxon>Caudata</taxon>
        <taxon>Salamandroidea</taxon>
        <taxon>Salamandridae</taxon>
        <taxon>Pleurodelinae</taxon>
        <taxon>Pleurodeles</taxon>
    </lineage>
</organism>
<sequence length="119" mass="12395">MNRLCGGAWPSLRAWRTRAVRAPRPAYPSPLEGTEELRCPAGGRTRARAALKPVGAENGPPAQPAAELCRAQVGRACRPGRRDSAAALSGLARSAEAGPLSRGTLVMRSSCGHRSPGGE</sequence>
<reference evidence="2" key="1">
    <citation type="journal article" date="2022" name="bioRxiv">
        <title>Sequencing and chromosome-scale assembly of the giantPleurodeles waltlgenome.</title>
        <authorList>
            <person name="Brown T."/>
            <person name="Elewa A."/>
            <person name="Iarovenko S."/>
            <person name="Subramanian E."/>
            <person name="Araus A.J."/>
            <person name="Petzold A."/>
            <person name="Susuki M."/>
            <person name="Suzuki K.-i.T."/>
            <person name="Hayashi T."/>
            <person name="Toyoda A."/>
            <person name="Oliveira C."/>
            <person name="Osipova E."/>
            <person name="Leigh N.D."/>
            <person name="Simon A."/>
            <person name="Yun M.H."/>
        </authorList>
    </citation>
    <scope>NUCLEOTIDE SEQUENCE</scope>
    <source>
        <strain evidence="2">20211129_DDA</strain>
        <tissue evidence="2">Liver</tissue>
    </source>
</reference>
<dbReference type="AlphaFoldDB" id="A0AAV7RYZ3"/>
<keyword evidence="3" id="KW-1185">Reference proteome</keyword>
<dbReference type="Proteomes" id="UP001066276">
    <property type="component" value="Chromosome 5"/>
</dbReference>
<name>A0AAV7RYZ3_PLEWA</name>
<protein>
    <submittedName>
        <fullName evidence="2">Uncharacterized protein</fullName>
    </submittedName>
</protein>
<proteinExistence type="predicted"/>